<evidence type="ECO:0000256" key="6">
    <source>
        <dbReference type="SAM" id="Phobius"/>
    </source>
</evidence>
<dbReference type="PANTHER" id="PTHR23502">
    <property type="entry name" value="MAJOR FACILITATOR SUPERFAMILY"/>
    <property type="match status" value="1"/>
</dbReference>
<feature type="transmembrane region" description="Helical" evidence="6">
    <location>
        <begin position="132"/>
        <end position="155"/>
    </location>
</feature>
<dbReference type="GO" id="GO:0005886">
    <property type="term" value="C:plasma membrane"/>
    <property type="evidence" value="ECO:0007669"/>
    <property type="project" value="TreeGrafter"/>
</dbReference>
<feature type="transmembrane region" description="Helical" evidence="6">
    <location>
        <begin position="191"/>
        <end position="212"/>
    </location>
</feature>
<name>A0A8H6QYB4_9EURO</name>
<organism evidence="8 9">
    <name type="scientific">Aspergillus felis</name>
    <dbReference type="NCBI Taxonomy" id="1287682"/>
    <lineage>
        <taxon>Eukaryota</taxon>
        <taxon>Fungi</taxon>
        <taxon>Dikarya</taxon>
        <taxon>Ascomycota</taxon>
        <taxon>Pezizomycotina</taxon>
        <taxon>Eurotiomycetes</taxon>
        <taxon>Eurotiomycetidae</taxon>
        <taxon>Eurotiales</taxon>
        <taxon>Aspergillaceae</taxon>
        <taxon>Aspergillus</taxon>
        <taxon>Aspergillus subgen. Fumigati</taxon>
    </lineage>
</organism>
<dbReference type="InterPro" id="IPR036259">
    <property type="entry name" value="MFS_trans_sf"/>
</dbReference>
<keyword evidence="4 6" id="KW-0472">Membrane</keyword>
<dbReference type="InterPro" id="IPR011701">
    <property type="entry name" value="MFS"/>
</dbReference>
<feature type="transmembrane region" description="Helical" evidence="6">
    <location>
        <begin position="359"/>
        <end position="381"/>
    </location>
</feature>
<dbReference type="Gene3D" id="1.20.1250.20">
    <property type="entry name" value="MFS general substrate transporter like domains"/>
    <property type="match status" value="1"/>
</dbReference>
<dbReference type="Pfam" id="PF07690">
    <property type="entry name" value="MFS_1"/>
    <property type="match status" value="1"/>
</dbReference>
<proteinExistence type="predicted"/>
<evidence type="ECO:0000256" key="2">
    <source>
        <dbReference type="ARBA" id="ARBA00022692"/>
    </source>
</evidence>
<dbReference type="SUPFAM" id="SSF103473">
    <property type="entry name" value="MFS general substrate transporter"/>
    <property type="match status" value="1"/>
</dbReference>
<feature type="transmembrane region" description="Helical" evidence="6">
    <location>
        <begin position="402"/>
        <end position="421"/>
    </location>
</feature>
<feature type="transmembrane region" description="Helical" evidence="6">
    <location>
        <begin position="65"/>
        <end position="82"/>
    </location>
</feature>
<reference evidence="8" key="1">
    <citation type="submission" date="2020-06" db="EMBL/GenBank/DDBJ databases">
        <title>Draft genome sequences of strains closely related to Aspergillus parafelis and Aspergillus hiratsukae.</title>
        <authorList>
            <person name="Dos Santos R.A.C."/>
            <person name="Rivero-Menendez O."/>
            <person name="Steenwyk J.L."/>
            <person name="Mead M.E."/>
            <person name="Goldman G.H."/>
            <person name="Alastruey-Izquierdo A."/>
            <person name="Rokas A."/>
        </authorList>
    </citation>
    <scope>NUCLEOTIDE SEQUENCE</scope>
    <source>
        <strain evidence="8">CNM-CM7691</strain>
    </source>
</reference>
<dbReference type="AlphaFoldDB" id="A0A8H6QYB4"/>
<comment type="subcellular location">
    <subcellularLocation>
        <location evidence="1">Membrane</location>
        <topology evidence="1">Multi-pass membrane protein</topology>
    </subcellularLocation>
</comment>
<evidence type="ECO:0000313" key="9">
    <source>
        <dbReference type="Proteomes" id="UP000641853"/>
    </source>
</evidence>
<keyword evidence="9" id="KW-1185">Reference proteome</keyword>
<protein>
    <recommendedName>
        <fullName evidence="7">Major facilitator superfamily (MFS) profile domain-containing protein</fullName>
    </recommendedName>
</protein>
<evidence type="ECO:0000256" key="4">
    <source>
        <dbReference type="ARBA" id="ARBA00023136"/>
    </source>
</evidence>
<dbReference type="PANTHER" id="PTHR23502:SF139">
    <property type="entry name" value="MAJOR FACILITATOR SUPERFAMILY (MFS) PROFILE DOMAIN-CONTAINING PROTEIN-RELATED"/>
    <property type="match status" value="1"/>
</dbReference>
<feature type="domain" description="Major facilitator superfamily (MFS) profile" evidence="7">
    <location>
        <begin position="66"/>
        <end position="500"/>
    </location>
</feature>
<keyword evidence="2 6" id="KW-0812">Transmembrane</keyword>
<gene>
    <name evidence="8" type="ORF">CNMCM7691_001142</name>
</gene>
<evidence type="ECO:0000256" key="1">
    <source>
        <dbReference type="ARBA" id="ARBA00004141"/>
    </source>
</evidence>
<evidence type="ECO:0000256" key="5">
    <source>
        <dbReference type="SAM" id="MobiDB-lite"/>
    </source>
</evidence>
<dbReference type="EMBL" id="JACBAG010001800">
    <property type="protein sequence ID" value="KAF7181845.1"/>
    <property type="molecule type" value="Genomic_DNA"/>
</dbReference>
<dbReference type="Proteomes" id="UP000641853">
    <property type="component" value="Unassembled WGS sequence"/>
</dbReference>
<feature type="transmembrane region" description="Helical" evidence="6">
    <location>
        <begin position="161"/>
        <end position="179"/>
    </location>
</feature>
<feature type="region of interest" description="Disordered" evidence="5">
    <location>
        <begin position="254"/>
        <end position="285"/>
    </location>
</feature>
<dbReference type="PROSITE" id="PS50850">
    <property type="entry name" value="MFS"/>
    <property type="match status" value="1"/>
</dbReference>
<comment type="caution">
    <text evidence="8">The sequence shown here is derived from an EMBL/GenBank/DDBJ whole genome shotgun (WGS) entry which is preliminary data.</text>
</comment>
<feature type="transmembrane region" description="Helical" evidence="6">
    <location>
        <begin position="102"/>
        <end position="120"/>
    </location>
</feature>
<feature type="transmembrane region" description="Helical" evidence="6">
    <location>
        <begin position="312"/>
        <end position="339"/>
    </location>
</feature>
<dbReference type="GO" id="GO:0022857">
    <property type="term" value="F:transmembrane transporter activity"/>
    <property type="evidence" value="ECO:0007669"/>
    <property type="project" value="InterPro"/>
</dbReference>
<evidence type="ECO:0000259" key="7">
    <source>
        <dbReference type="PROSITE" id="PS50850"/>
    </source>
</evidence>
<dbReference type="InterPro" id="IPR020846">
    <property type="entry name" value="MFS_dom"/>
</dbReference>
<keyword evidence="3 6" id="KW-1133">Transmembrane helix</keyword>
<sequence length="625" mass="69329">MEKELTKADLGDLQRVSAIDEKQSVPIELGVIGETTIQQNGIKIHPQPTSDPLDPLNWSRLEKHSILGIVMFKYFLFTYITTTTVPSFPELQSQFSISYSEVNWTVAIPALGLAVGPLFWTSFSDIYGRRTIFITGTIIALVSTIGVAVASSYSGYMAARFFQGFGVSPAATVGMAVVNDLFFDYERGQKLGLWVLAIDSGLLLGPTFGGFLNVVSAAWINWFNAILFASLLVLELFLMPETLYPRATMLQRMPREGHKPPNSSDIEQSPADENTGGMATATGPAIPRTKELGFFNVRPVPGMRHPKPWDSVVRFVLTFRFPVVVISVIGYCFLWYWWILSVITMVPAAYASYTPLIQGLLFLGLFLGTVTSEICCSGRLSDYIVERLAKRNGSVRVAEMRLWLAYPAILTTAVAAGIQMGNTVTSSYIIDSYPLQSTSVINFYAVFLNLSAFINPFFIAQWQATAGYTWTFTTQALIVAVAGTAVFALLHWFGARMREKSPVPSWVNPESDSDWHATVTDPMAVTSSGMTIVLLTRSWTSKSAWHQLDDGLEPQPIPVEDLRDMRGAICRTQVHESQMVFVKVIYSHRPFLEVVPCRNTCDTARIVLFAVKLRPYVPSEYPAGD</sequence>
<feature type="transmembrane region" description="Helical" evidence="6">
    <location>
        <begin position="472"/>
        <end position="495"/>
    </location>
</feature>
<feature type="transmembrane region" description="Helical" evidence="6">
    <location>
        <begin position="218"/>
        <end position="239"/>
    </location>
</feature>
<evidence type="ECO:0000313" key="8">
    <source>
        <dbReference type="EMBL" id="KAF7181845.1"/>
    </source>
</evidence>
<feature type="transmembrane region" description="Helical" evidence="6">
    <location>
        <begin position="441"/>
        <end position="460"/>
    </location>
</feature>
<evidence type="ECO:0000256" key="3">
    <source>
        <dbReference type="ARBA" id="ARBA00022989"/>
    </source>
</evidence>
<accession>A0A8H6QYB4</accession>